<dbReference type="Pfam" id="PF00664">
    <property type="entry name" value="ABC_membrane"/>
    <property type="match status" value="1"/>
</dbReference>
<dbReference type="InterPro" id="IPR003593">
    <property type="entry name" value="AAA+_ATPase"/>
</dbReference>
<accession>A0A0R2FQZ5</accession>
<comment type="subcellular location">
    <subcellularLocation>
        <location evidence="1">Cell membrane</location>
        <topology evidence="1">Multi-pass membrane protein</topology>
    </subcellularLocation>
</comment>
<dbReference type="OrthoDB" id="9802264at2"/>
<keyword evidence="3" id="KW-1003">Cell membrane</keyword>
<dbReference type="GO" id="GO:0005524">
    <property type="term" value="F:ATP binding"/>
    <property type="evidence" value="ECO:0007669"/>
    <property type="project" value="UniProtKB-KW"/>
</dbReference>
<dbReference type="InterPro" id="IPR011527">
    <property type="entry name" value="ABC1_TM_dom"/>
</dbReference>
<dbReference type="SUPFAM" id="SSF90123">
    <property type="entry name" value="ABC transporter transmembrane region"/>
    <property type="match status" value="1"/>
</dbReference>
<feature type="transmembrane region" description="Helical" evidence="9">
    <location>
        <begin position="248"/>
        <end position="269"/>
    </location>
</feature>
<keyword evidence="6" id="KW-0067">ATP-binding</keyword>
<dbReference type="AlphaFoldDB" id="A0A0R2FQZ5"/>
<dbReference type="InterPro" id="IPR003439">
    <property type="entry name" value="ABC_transporter-like_ATP-bd"/>
</dbReference>
<dbReference type="Proteomes" id="UP000051727">
    <property type="component" value="Unassembled WGS sequence"/>
</dbReference>
<feature type="transmembrane region" description="Helical" evidence="9">
    <location>
        <begin position="20"/>
        <end position="46"/>
    </location>
</feature>
<feature type="domain" description="ABC transmembrane type-1" evidence="11">
    <location>
        <begin position="21"/>
        <end position="304"/>
    </location>
</feature>
<dbReference type="STRING" id="1618.IV36_GL000275"/>
<evidence type="ECO:0000256" key="6">
    <source>
        <dbReference type="ARBA" id="ARBA00022840"/>
    </source>
</evidence>
<keyword evidence="4 9" id="KW-0812">Transmembrane</keyword>
<dbReference type="PATRIC" id="fig|1618.3.peg.275"/>
<feature type="transmembrane region" description="Helical" evidence="9">
    <location>
        <begin position="162"/>
        <end position="180"/>
    </location>
</feature>
<organism evidence="12 13">
    <name type="scientific">Liquorilactobacillus mali</name>
    <dbReference type="NCBI Taxonomy" id="1618"/>
    <lineage>
        <taxon>Bacteria</taxon>
        <taxon>Bacillati</taxon>
        <taxon>Bacillota</taxon>
        <taxon>Bacilli</taxon>
        <taxon>Lactobacillales</taxon>
        <taxon>Lactobacillaceae</taxon>
        <taxon>Liquorilactobacillus</taxon>
    </lineage>
</organism>
<evidence type="ECO:0000256" key="5">
    <source>
        <dbReference type="ARBA" id="ARBA00022741"/>
    </source>
</evidence>
<dbReference type="Gene3D" id="3.40.50.300">
    <property type="entry name" value="P-loop containing nucleotide triphosphate hydrolases"/>
    <property type="match status" value="1"/>
</dbReference>
<dbReference type="InterPro" id="IPR039421">
    <property type="entry name" value="Type_1_exporter"/>
</dbReference>
<dbReference type="GO" id="GO:0016887">
    <property type="term" value="F:ATP hydrolysis activity"/>
    <property type="evidence" value="ECO:0007669"/>
    <property type="project" value="InterPro"/>
</dbReference>
<dbReference type="PROSITE" id="PS50893">
    <property type="entry name" value="ABC_TRANSPORTER_2"/>
    <property type="match status" value="1"/>
</dbReference>
<dbReference type="SMART" id="SM00382">
    <property type="entry name" value="AAA"/>
    <property type="match status" value="1"/>
</dbReference>
<evidence type="ECO:0000259" key="11">
    <source>
        <dbReference type="PROSITE" id="PS50929"/>
    </source>
</evidence>
<keyword evidence="5" id="KW-0547">Nucleotide-binding</keyword>
<dbReference type="GO" id="GO:0015421">
    <property type="term" value="F:ABC-type oligopeptide transporter activity"/>
    <property type="evidence" value="ECO:0007669"/>
    <property type="project" value="TreeGrafter"/>
</dbReference>
<dbReference type="GO" id="GO:0005886">
    <property type="term" value="C:plasma membrane"/>
    <property type="evidence" value="ECO:0007669"/>
    <property type="project" value="UniProtKB-SubCell"/>
</dbReference>
<evidence type="ECO:0000256" key="9">
    <source>
        <dbReference type="SAM" id="Phobius"/>
    </source>
</evidence>
<protein>
    <recommendedName>
        <fullName evidence="14">ABC transporter ATP-binding protein</fullName>
    </recommendedName>
</protein>
<dbReference type="InterPro" id="IPR036640">
    <property type="entry name" value="ABC1_TM_sf"/>
</dbReference>
<dbReference type="Pfam" id="PF00005">
    <property type="entry name" value="ABC_tran"/>
    <property type="match status" value="1"/>
</dbReference>
<dbReference type="InterPro" id="IPR017871">
    <property type="entry name" value="ABC_transporter-like_CS"/>
</dbReference>
<name>A0A0R2FQZ5_9LACO</name>
<keyword evidence="8 9" id="KW-0472">Membrane</keyword>
<feature type="transmembrane region" description="Helical" evidence="9">
    <location>
        <begin position="58"/>
        <end position="78"/>
    </location>
</feature>
<evidence type="ECO:0000259" key="10">
    <source>
        <dbReference type="PROSITE" id="PS50893"/>
    </source>
</evidence>
<evidence type="ECO:0008006" key="14">
    <source>
        <dbReference type="Google" id="ProtNLM"/>
    </source>
</evidence>
<dbReference type="FunFam" id="3.40.50.300:FF:000221">
    <property type="entry name" value="Multidrug ABC transporter ATP-binding protein"/>
    <property type="match status" value="1"/>
</dbReference>
<dbReference type="EMBL" id="JQAR01000010">
    <property type="protein sequence ID" value="KRN30006.1"/>
    <property type="molecule type" value="Genomic_DNA"/>
</dbReference>
<keyword evidence="2" id="KW-0813">Transport</keyword>
<evidence type="ECO:0000256" key="2">
    <source>
        <dbReference type="ARBA" id="ARBA00022448"/>
    </source>
</evidence>
<gene>
    <name evidence="12" type="ORF">IV36_GL000275</name>
</gene>
<feature type="transmembrane region" description="Helical" evidence="9">
    <location>
        <begin position="136"/>
        <end position="156"/>
    </location>
</feature>
<dbReference type="PANTHER" id="PTHR43394">
    <property type="entry name" value="ATP-DEPENDENT PERMEASE MDL1, MITOCHONDRIAL"/>
    <property type="match status" value="1"/>
</dbReference>
<evidence type="ECO:0000256" key="7">
    <source>
        <dbReference type="ARBA" id="ARBA00022989"/>
    </source>
</evidence>
<evidence type="ECO:0000256" key="3">
    <source>
        <dbReference type="ARBA" id="ARBA00022475"/>
    </source>
</evidence>
<sequence length="582" mass="64981">MKKNWLQILFHFAKEHKFLFIWSILFSVLSVFAGIVPYVIGARLIAMIVMKQKSYQEFIALFGLMLLAFVLKTIFYGISTKLSHHAAYNTLNNLRNAITNRLMLTSLGIVKHFSAGSIKNAILDRTEEVEIPLAHMIPELSANILLIIVTVIYLFILDFRLALSALLTIPLASIPLFLLMRNFEAKYQAYMQANNEVNNVMVEYIEGIEVIKTFNQTGSSFRKFSSAVTGFKDYTLDWLRTAWKTQNLVFALLPFTLLGVLPVGIWLYLDGSLNLNQLLLGLSLAIGLSSPLNKLSLFANDFSAMKQSVIDTQRFLELPVLVFNKKEIGQVIDNSVEVANVDFSYTSSTPVLTGINLKIPNNSFCAIVGPSGSGKSTLLQLLTRFWDIQTGSIMIGNVALQDLTLHQLNSIISYVTQDSFIFKGTIADNIRMGNPNATEKEVRAAARAARCMDFINKLPQGFQTEISFGNGQLSGGQQQRLSIARAILKDAPIIILDEPTASIDLENEQQIQESLLKLTKNKTVIMVAHRLGTIKNADQIIVLDTGKIVGHGKHAELLESCPTYQRLWASYTQTEGWHIDNH</sequence>
<dbReference type="RefSeq" id="WP_056991314.1">
    <property type="nucleotide sequence ID" value="NZ_JATAAJ010000002.1"/>
</dbReference>
<comment type="caution">
    <text evidence="12">The sequence shown here is derived from an EMBL/GenBank/DDBJ whole genome shotgun (WGS) entry which is preliminary data.</text>
</comment>
<dbReference type="InterPro" id="IPR027417">
    <property type="entry name" value="P-loop_NTPase"/>
</dbReference>
<evidence type="ECO:0000256" key="4">
    <source>
        <dbReference type="ARBA" id="ARBA00022692"/>
    </source>
</evidence>
<evidence type="ECO:0000313" key="12">
    <source>
        <dbReference type="EMBL" id="KRN30006.1"/>
    </source>
</evidence>
<keyword evidence="7 9" id="KW-1133">Transmembrane helix</keyword>
<evidence type="ECO:0000313" key="13">
    <source>
        <dbReference type="Proteomes" id="UP000051727"/>
    </source>
</evidence>
<dbReference type="PROSITE" id="PS50929">
    <property type="entry name" value="ABC_TM1F"/>
    <property type="match status" value="1"/>
</dbReference>
<feature type="domain" description="ABC transporter" evidence="10">
    <location>
        <begin position="336"/>
        <end position="570"/>
    </location>
</feature>
<dbReference type="Gene3D" id="1.20.1560.10">
    <property type="entry name" value="ABC transporter type 1, transmembrane domain"/>
    <property type="match status" value="1"/>
</dbReference>
<reference evidence="12 13" key="1">
    <citation type="journal article" date="2015" name="Genome Announc.">
        <title>Expanding the biotechnology potential of lactobacilli through comparative genomics of 213 strains and associated genera.</title>
        <authorList>
            <person name="Sun Z."/>
            <person name="Harris H.M."/>
            <person name="McCann A."/>
            <person name="Guo C."/>
            <person name="Argimon S."/>
            <person name="Zhang W."/>
            <person name="Yang X."/>
            <person name="Jeffery I.B."/>
            <person name="Cooney J.C."/>
            <person name="Kagawa T.F."/>
            <person name="Liu W."/>
            <person name="Song Y."/>
            <person name="Salvetti E."/>
            <person name="Wrobel A."/>
            <person name="Rasinkangas P."/>
            <person name="Parkhill J."/>
            <person name="Rea M.C."/>
            <person name="O'Sullivan O."/>
            <person name="Ritari J."/>
            <person name="Douillard F.P."/>
            <person name="Paul Ross R."/>
            <person name="Yang R."/>
            <person name="Briner A.E."/>
            <person name="Felis G.E."/>
            <person name="de Vos W.M."/>
            <person name="Barrangou R."/>
            <person name="Klaenhammer T.R."/>
            <person name="Caufield P.W."/>
            <person name="Cui Y."/>
            <person name="Zhang H."/>
            <person name="O'Toole P.W."/>
        </authorList>
    </citation>
    <scope>NUCLEOTIDE SEQUENCE [LARGE SCALE GENOMIC DNA]</scope>
    <source>
        <strain evidence="12 13">ATCC 27304</strain>
    </source>
</reference>
<evidence type="ECO:0000256" key="8">
    <source>
        <dbReference type="ARBA" id="ARBA00023136"/>
    </source>
</evidence>
<evidence type="ECO:0000256" key="1">
    <source>
        <dbReference type="ARBA" id="ARBA00004651"/>
    </source>
</evidence>
<proteinExistence type="predicted"/>
<dbReference type="CDD" id="cd07346">
    <property type="entry name" value="ABC_6TM_exporters"/>
    <property type="match status" value="1"/>
</dbReference>
<dbReference type="PROSITE" id="PS00211">
    <property type="entry name" value="ABC_TRANSPORTER_1"/>
    <property type="match status" value="1"/>
</dbReference>
<dbReference type="SUPFAM" id="SSF52540">
    <property type="entry name" value="P-loop containing nucleoside triphosphate hydrolases"/>
    <property type="match status" value="1"/>
</dbReference>
<dbReference type="PANTHER" id="PTHR43394:SF1">
    <property type="entry name" value="ATP-BINDING CASSETTE SUB-FAMILY B MEMBER 10, MITOCHONDRIAL"/>
    <property type="match status" value="1"/>
</dbReference>